<organism evidence="4 5">
    <name type="scientific">Candidatus Protofrankia datiscae</name>
    <dbReference type="NCBI Taxonomy" id="2716812"/>
    <lineage>
        <taxon>Bacteria</taxon>
        <taxon>Bacillati</taxon>
        <taxon>Actinomycetota</taxon>
        <taxon>Actinomycetes</taxon>
        <taxon>Frankiales</taxon>
        <taxon>Frankiaceae</taxon>
        <taxon>Protofrankia</taxon>
    </lineage>
</organism>
<dbReference type="InterPro" id="IPR013094">
    <property type="entry name" value="AB_hydrolase_3"/>
</dbReference>
<feature type="domain" description="Alpha/beta hydrolase fold-3" evidence="3">
    <location>
        <begin position="97"/>
        <end position="301"/>
    </location>
</feature>
<protein>
    <submittedName>
        <fullName evidence="4">Alpha/beta hydrolase domain-containing protein</fullName>
    </submittedName>
</protein>
<evidence type="ECO:0000313" key="5">
    <source>
        <dbReference type="Proteomes" id="UP000001549"/>
    </source>
</evidence>
<dbReference type="Gene3D" id="3.40.50.1820">
    <property type="entry name" value="alpha/beta hydrolase"/>
    <property type="match status" value="1"/>
</dbReference>
<gene>
    <name evidence="4" type="ordered locus">FsymDg_1929</name>
</gene>
<dbReference type="AlphaFoldDB" id="F8AWM8"/>
<dbReference type="Pfam" id="PF07859">
    <property type="entry name" value="Abhydrolase_3"/>
    <property type="match status" value="1"/>
</dbReference>
<proteinExistence type="predicted"/>
<dbReference type="PANTHER" id="PTHR48081">
    <property type="entry name" value="AB HYDROLASE SUPERFAMILY PROTEIN C4A8.06C"/>
    <property type="match status" value="1"/>
</dbReference>
<dbReference type="KEGG" id="fsy:FsymDg_1929"/>
<keyword evidence="1 4" id="KW-0378">Hydrolase</keyword>
<dbReference type="GO" id="GO:0016787">
    <property type="term" value="F:hydrolase activity"/>
    <property type="evidence" value="ECO:0007669"/>
    <property type="project" value="UniProtKB-KW"/>
</dbReference>
<reference evidence="4 5" key="1">
    <citation type="submission" date="2011-05" db="EMBL/GenBank/DDBJ databases">
        <title>Complete sequence of chromosome of Frankia symbiont of Datisca glomerata.</title>
        <authorList>
            <consortium name="US DOE Joint Genome Institute"/>
            <person name="Lucas S."/>
            <person name="Han J."/>
            <person name="Lapidus A."/>
            <person name="Cheng J.-F."/>
            <person name="Goodwin L."/>
            <person name="Pitluck S."/>
            <person name="Peters L."/>
            <person name="Mikhailova N."/>
            <person name="Chertkov O."/>
            <person name="Teshima H."/>
            <person name="Han C."/>
            <person name="Tapia R."/>
            <person name="Land M."/>
            <person name="Hauser L."/>
            <person name="Kyrpides N."/>
            <person name="Ivanova N."/>
            <person name="Pagani I."/>
            <person name="Berry A."/>
            <person name="Pawlowski K."/>
            <person name="Persson T."/>
            <person name="Vanden Heuvel B."/>
            <person name="Benson D."/>
            <person name="Woyke T."/>
        </authorList>
    </citation>
    <scope>NUCLEOTIDE SEQUENCE [LARGE SCALE GENOMIC DNA]</scope>
    <source>
        <strain evidence="5">4085684</strain>
    </source>
</reference>
<dbReference type="STRING" id="656024.FsymDg_1929"/>
<evidence type="ECO:0000256" key="1">
    <source>
        <dbReference type="ARBA" id="ARBA00022801"/>
    </source>
</evidence>
<feature type="region of interest" description="Disordered" evidence="2">
    <location>
        <begin position="1"/>
        <end position="30"/>
    </location>
</feature>
<dbReference type="HOGENOM" id="CLU_012494_6_1_11"/>
<evidence type="ECO:0000256" key="2">
    <source>
        <dbReference type="SAM" id="MobiDB-lite"/>
    </source>
</evidence>
<dbReference type="eggNOG" id="COG0657">
    <property type="taxonomic scope" value="Bacteria"/>
</dbReference>
<dbReference type="Proteomes" id="UP000001549">
    <property type="component" value="Chromosome"/>
</dbReference>
<dbReference type="InterPro" id="IPR029058">
    <property type="entry name" value="AB_hydrolase_fold"/>
</dbReference>
<sequence length="329" mass="34430">MTRIPAESVAGTSARPETGTSAEPVAGTSVEPVESTVAELLANRGASSRLPLAEPEPLPGTAALDMRNLEACDPVSGLRVPVRRYAPRDQTSALPAVLYIHGGGWVIGSIDMVHFLVAPLAVKLDAVVISVGYRLAPEHPFPAAFDDCLAVLRWMAAESAELGIDPARIALSGVSAGGTLATGVALAVRDHGGPAIRLLHLVTPSLDDQADTASMRRRWGPQHLSPRLARECWAAYLRDVAGNVPAVAAPARADDLAGLPPTFIAVGELDAVRDEALLFAFRLIQAGVPVELHHYPGATHGLGGDVGPGLRQRITETVPAALREALFQA</sequence>
<accession>F8AWM8</accession>
<evidence type="ECO:0000313" key="4">
    <source>
        <dbReference type="EMBL" id="AEH09365.1"/>
    </source>
</evidence>
<dbReference type="InterPro" id="IPR050300">
    <property type="entry name" value="GDXG_lipolytic_enzyme"/>
</dbReference>
<evidence type="ECO:0000259" key="3">
    <source>
        <dbReference type="Pfam" id="PF07859"/>
    </source>
</evidence>
<name>F8AWM8_9ACTN</name>
<dbReference type="PANTHER" id="PTHR48081:SF8">
    <property type="entry name" value="ALPHA_BETA HYDROLASE FOLD-3 DOMAIN-CONTAINING PROTEIN-RELATED"/>
    <property type="match status" value="1"/>
</dbReference>
<dbReference type="SUPFAM" id="SSF53474">
    <property type="entry name" value="alpha/beta-Hydrolases"/>
    <property type="match status" value="1"/>
</dbReference>
<keyword evidence="5" id="KW-1185">Reference proteome</keyword>
<dbReference type="EMBL" id="CP002801">
    <property type="protein sequence ID" value="AEH09365.1"/>
    <property type="molecule type" value="Genomic_DNA"/>
</dbReference>